<proteinExistence type="predicted"/>
<dbReference type="EMBL" id="CP003364">
    <property type="protein sequence ID" value="AGA28255.1"/>
    <property type="molecule type" value="Genomic_DNA"/>
</dbReference>
<gene>
    <name evidence="2" type="ordered locus">Sinac_4032</name>
</gene>
<reference evidence="2 3" key="1">
    <citation type="submission" date="2012-02" db="EMBL/GenBank/DDBJ databases">
        <title>Complete sequence of chromosome of Singulisphaera acidiphila DSM 18658.</title>
        <authorList>
            <consortium name="US DOE Joint Genome Institute (JGI-PGF)"/>
            <person name="Lucas S."/>
            <person name="Copeland A."/>
            <person name="Lapidus A."/>
            <person name="Glavina del Rio T."/>
            <person name="Dalin E."/>
            <person name="Tice H."/>
            <person name="Bruce D."/>
            <person name="Goodwin L."/>
            <person name="Pitluck S."/>
            <person name="Peters L."/>
            <person name="Ovchinnikova G."/>
            <person name="Chertkov O."/>
            <person name="Kyrpides N."/>
            <person name="Mavromatis K."/>
            <person name="Ivanova N."/>
            <person name="Brettin T."/>
            <person name="Detter J.C."/>
            <person name="Han C."/>
            <person name="Larimer F."/>
            <person name="Land M."/>
            <person name="Hauser L."/>
            <person name="Markowitz V."/>
            <person name="Cheng J.-F."/>
            <person name="Hugenholtz P."/>
            <person name="Woyke T."/>
            <person name="Wu D."/>
            <person name="Tindall B."/>
            <person name="Pomrenke H."/>
            <person name="Brambilla E."/>
            <person name="Klenk H.-P."/>
            <person name="Eisen J.A."/>
        </authorList>
    </citation>
    <scope>NUCLEOTIDE SEQUENCE [LARGE SCALE GENOMIC DNA]</scope>
    <source>
        <strain evidence="3">ATCC BAA-1392 / DSM 18658 / VKM B-2454 / MOB10</strain>
    </source>
</reference>
<evidence type="ECO:0000313" key="3">
    <source>
        <dbReference type="Proteomes" id="UP000010798"/>
    </source>
</evidence>
<dbReference type="HOGENOM" id="CLU_1170032_0_0_0"/>
<protein>
    <recommendedName>
        <fullName evidence="4">PEP-CTERM exosortase interaction domain-containing protein</fullName>
    </recommendedName>
</protein>
<keyword evidence="1" id="KW-0732">Signal</keyword>
<evidence type="ECO:0000313" key="2">
    <source>
        <dbReference type="EMBL" id="AGA28255.1"/>
    </source>
</evidence>
<dbReference type="RefSeq" id="WP_015247385.1">
    <property type="nucleotide sequence ID" value="NC_019892.1"/>
</dbReference>
<name>L0DHC5_SINAD</name>
<feature type="signal peptide" evidence="1">
    <location>
        <begin position="1"/>
        <end position="22"/>
    </location>
</feature>
<evidence type="ECO:0008006" key="4">
    <source>
        <dbReference type="Google" id="ProtNLM"/>
    </source>
</evidence>
<accession>L0DHC5</accession>
<dbReference type="Proteomes" id="UP000010798">
    <property type="component" value="Chromosome"/>
</dbReference>
<sequence>MRPLSGISIAILVIFAGTSANADSLFNSNPQFTVTDLGTSFSYQYGPDSKSILSVTNGAGNETYAFDKSPVEYSLWTSSGYGLSAVHTYKAGSYQASNSTYTNNAVVTSSVGWTNDKHQFPINDINVNGQVVGSIAGSARFTLPDLQHHVIPSLSDSSGMYAADMLDIYIPPVSGLSWLTSAFQIDDVGRILARGNNEHVYLLSPNPVPEPTPLMMFTTLAAAYGTLSIRRSFRRQA</sequence>
<feature type="chain" id="PRO_5003940147" description="PEP-CTERM exosortase interaction domain-containing protein" evidence="1">
    <location>
        <begin position="23"/>
        <end position="237"/>
    </location>
</feature>
<evidence type="ECO:0000256" key="1">
    <source>
        <dbReference type="SAM" id="SignalP"/>
    </source>
</evidence>
<organism evidence="2 3">
    <name type="scientific">Singulisphaera acidiphila (strain ATCC BAA-1392 / DSM 18658 / VKM B-2454 / MOB10)</name>
    <dbReference type="NCBI Taxonomy" id="886293"/>
    <lineage>
        <taxon>Bacteria</taxon>
        <taxon>Pseudomonadati</taxon>
        <taxon>Planctomycetota</taxon>
        <taxon>Planctomycetia</taxon>
        <taxon>Isosphaerales</taxon>
        <taxon>Isosphaeraceae</taxon>
        <taxon>Singulisphaera</taxon>
    </lineage>
</organism>
<dbReference type="KEGG" id="saci:Sinac_4032"/>
<dbReference type="AlphaFoldDB" id="L0DHC5"/>
<keyword evidence="3" id="KW-1185">Reference proteome</keyword>